<accession>A0A4Q0PN05</accession>
<feature type="transmembrane region" description="Helical" evidence="1">
    <location>
        <begin position="6"/>
        <end position="29"/>
    </location>
</feature>
<protein>
    <recommendedName>
        <fullName evidence="2">Urease accessory protein UreH-like transmembrane domain-containing protein</fullName>
    </recommendedName>
</protein>
<feature type="transmembrane region" description="Helical" evidence="1">
    <location>
        <begin position="157"/>
        <end position="178"/>
    </location>
</feature>
<name>A0A4Q0PN05_9FLAO</name>
<evidence type="ECO:0000259" key="2">
    <source>
        <dbReference type="Pfam" id="PF13386"/>
    </source>
</evidence>
<dbReference type="EMBL" id="QOVL01000005">
    <property type="protein sequence ID" value="RXG31936.1"/>
    <property type="molecule type" value="Genomic_DNA"/>
</dbReference>
<dbReference type="PANTHER" id="PTHR42208:SF1">
    <property type="entry name" value="HEAVY METAL TRANSPORTER"/>
    <property type="match status" value="1"/>
</dbReference>
<evidence type="ECO:0000313" key="3">
    <source>
        <dbReference type="EMBL" id="RXG31936.1"/>
    </source>
</evidence>
<feature type="transmembrane region" description="Helical" evidence="1">
    <location>
        <begin position="190"/>
        <end position="210"/>
    </location>
</feature>
<feature type="domain" description="Urease accessory protein UreH-like transmembrane" evidence="2">
    <location>
        <begin position="4"/>
        <end position="203"/>
    </location>
</feature>
<keyword evidence="1" id="KW-0812">Transmembrane</keyword>
<dbReference type="Pfam" id="PF13386">
    <property type="entry name" value="DsbD_2"/>
    <property type="match status" value="1"/>
</dbReference>
<evidence type="ECO:0000313" key="4">
    <source>
        <dbReference type="Proteomes" id="UP000290608"/>
    </source>
</evidence>
<dbReference type="RefSeq" id="WP_073098419.1">
    <property type="nucleotide sequence ID" value="NZ_QOVL01000005.1"/>
</dbReference>
<reference evidence="3 4" key="1">
    <citation type="submission" date="2018-07" db="EMBL/GenBank/DDBJ databases">
        <title>Leeuwenhoekiella genomics.</title>
        <authorList>
            <person name="Tahon G."/>
            <person name="Willems A."/>
        </authorList>
    </citation>
    <scope>NUCLEOTIDE SEQUENCE [LARGE SCALE GENOMIC DNA]</scope>
    <source>
        <strain evidence="3 4">LMG 1345</strain>
    </source>
</reference>
<keyword evidence="1" id="KW-1133">Transmembrane helix</keyword>
<keyword evidence="1" id="KW-0472">Membrane</keyword>
<comment type="caution">
    <text evidence="3">The sequence shown here is derived from an EMBL/GenBank/DDBJ whole genome shotgun (WGS) entry which is preliminary data.</text>
</comment>
<evidence type="ECO:0000256" key="1">
    <source>
        <dbReference type="SAM" id="Phobius"/>
    </source>
</evidence>
<proteinExistence type="predicted"/>
<feature type="transmembrane region" description="Helical" evidence="1">
    <location>
        <begin position="75"/>
        <end position="95"/>
    </location>
</feature>
<organism evidence="3 4">
    <name type="scientific">Leeuwenhoekiella marinoflava</name>
    <dbReference type="NCBI Taxonomy" id="988"/>
    <lineage>
        <taxon>Bacteria</taxon>
        <taxon>Pseudomonadati</taxon>
        <taxon>Bacteroidota</taxon>
        <taxon>Flavobacteriia</taxon>
        <taxon>Flavobacteriales</taxon>
        <taxon>Flavobacteriaceae</taxon>
        <taxon>Leeuwenhoekiella</taxon>
    </lineage>
</organism>
<dbReference type="STRING" id="1122159.SAMN02745246_01295"/>
<dbReference type="InterPro" id="IPR039447">
    <property type="entry name" value="UreH-like_TM_dom"/>
</dbReference>
<dbReference type="PANTHER" id="PTHR42208">
    <property type="entry name" value="HEAVY METAL TRANSPORTER-RELATED"/>
    <property type="match status" value="1"/>
</dbReference>
<dbReference type="AlphaFoldDB" id="A0A4Q0PN05"/>
<dbReference type="Proteomes" id="UP000290608">
    <property type="component" value="Unassembled WGS sequence"/>
</dbReference>
<sequence>MILTALLFGLLGSFHCVGMCGPIAFLMPVDRSNAVKRVLQILSYHSGRLLTYATLGFILGSVGKRLQLFGLQQQLSIAVGVLMILAIALPAKTFGKYNFSKPIYKLVGQLKTALGYQLKSKKPGTFFTLGLLNGMLPCGLVYMAVFGALATGSSLEGGLYMLFFGLGTLPLMTTAIYLGNFLKGKTKQYFLKAIPVLVVLMGCLFILRGLGLGIPFVSPSNQVAVAQVDAQHSCH</sequence>
<feature type="transmembrane region" description="Helical" evidence="1">
    <location>
        <begin position="126"/>
        <end position="151"/>
    </location>
</feature>
<gene>
    <name evidence="3" type="ORF">DSL99_1238</name>
</gene>